<dbReference type="PANTHER" id="PTHR34448">
    <property type="entry name" value="AMINOPEPTIDASE"/>
    <property type="match status" value="1"/>
</dbReference>
<name>A0A3A9B213_9FIRM</name>
<proteinExistence type="predicted"/>
<dbReference type="GO" id="GO:0004177">
    <property type="term" value="F:aminopeptidase activity"/>
    <property type="evidence" value="ECO:0007669"/>
    <property type="project" value="UniProtKB-KW"/>
</dbReference>
<evidence type="ECO:0000313" key="2">
    <source>
        <dbReference type="EMBL" id="RKI93781.1"/>
    </source>
</evidence>
<dbReference type="InterPro" id="IPR000787">
    <property type="entry name" value="Peptidase_M29"/>
</dbReference>
<reference evidence="2 3" key="1">
    <citation type="submission" date="2018-09" db="EMBL/GenBank/DDBJ databases">
        <title>Murine metabolic-syndrome-specific gut microbial biobank.</title>
        <authorList>
            <person name="Liu C."/>
        </authorList>
    </citation>
    <scope>NUCLEOTIDE SEQUENCE [LARGE SCALE GENOMIC DNA]</scope>
    <source>
        <strain evidence="2 3">0.1xD8-82</strain>
    </source>
</reference>
<dbReference type="Proteomes" id="UP000280696">
    <property type="component" value="Unassembled WGS sequence"/>
</dbReference>
<evidence type="ECO:0000256" key="1">
    <source>
        <dbReference type="ARBA" id="ARBA00022723"/>
    </source>
</evidence>
<protein>
    <submittedName>
        <fullName evidence="2">Leucyl aminopeptidase</fullName>
    </submittedName>
</protein>
<dbReference type="GO" id="GO:0046872">
    <property type="term" value="F:metal ion binding"/>
    <property type="evidence" value="ECO:0007669"/>
    <property type="project" value="UniProtKB-KW"/>
</dbReference>
<sequence>MVKERFLLAKERIWGIESESILQPKCRAYFVNVAQFLKMLCENWSFVEEGKIRQCPAEELKSRNKALYEDILPENYGESYGNPARCAEVFGREYGSILSFLYAEMRSLIPYVFEQRLENVVRGMELFLEMYGSFCCAMEEKGELPDYEALKEIAYWYVSDYTRAATEEKLKDMLDTDSDFALRIIEEDLTDERYLYYFGEYVTENEIRTFRHLNSLSEETLQKMADTYTEGYRIGFLMGNKDITKKKTVNIRYCLGFEPMIKKAVENFRKIGLESTIYRAYSSILQGKSMNRNGYYGAIPNKQFDFDHKDDQALVLDKKLIQVRLEALKEGFEAHKKQAAVFGGPAVQEIFGEALIDLKEKPQALHLSEAQQKLTVEYMSAAGEIQNQYIKGEERSFTIIAFPVPEIGKDFAEIFDEVIRINTLDYKLYQRMQQTIIDTLDKGKYVLIKGMKGNKTNLKVMLHNLENPEKQTNFENCVADVNIPVGEVFTSPVLAGTEGLLHVKRVYLNGLEYKNISVTLKDGMVTDYTCGNFDTEEQNRKYVKDNVLYHHDSLPLGEFAIGTNTTAFAAARKYKIEDKLPILIAEKTGPHFALGDTCYSHAEDVAVYNPDGKEIIARDNEYSLKRKEESGKAYFNCHTDITIPYDELGEVSVVTKKEEVIPVIEEGKFVLPGCEELNIPLEQL</sequence>
<dbReference type="PANTHER" id="PTHR34448:SF3">
    <property type="entry name" value="AMINOPEPTIDASE AMPS"/>
    <property type="match status" value="1"/>
</dbReference>
<dbReference type="SUPFAM" id="SSF144052">
    <property type="entry name" value="Thermophilic metalloprotease-like"/>
    <property type="match status" value="1"/>
</dbReference>
<dbReference type="GO" id="GO:0006508">
    <property type="term" value="P:proteolysis"/>
    <property type="evidence" value="ECO:0007669"/>
    <property type="project" value="InterPro"/>
</dbReference>
<dbReference type="OrthoDB" id="9803993at2"/>
<keyword evidence="2" id="KW-0645">Protease</keyword>
<keyword evidence="1" id="KW-0479">Metal-binding</keyword>
<comment type="caution">
    <text evidence="2">The sequence shown here is derived from an EMBL/GenBank/DDBJ whole genome shotgun (WGS) entry which is preliminary data.</text>
</comment>
<gene>
    <name evidence="2" type="ORF">D7V94_02665</name>
</gene>
<dbReference type="EMBL" id="RAYQ01000002">
    <property type="protein sequence ID" value="RKI93781.1"/>
    <property type="molecule type" value="Genomic_DNA"/>
</dbReference>
<dbReference type="AlphaFoldDB" id="A0A3A9B213"/>
<dbReference type="Pfam" id="PF02073">
    <property type="entry name" value="Peptidase_M29"/>
    <property type="match status" value="1"/>
</dbReference>
<keyword evidence="3" id="KW-1185">Reference proteome</keyword>
<dbReference type="InterPro" id="IPR052170">
    <property type="entry name" value="M29_Exopeptidase"/>
</dbReference>
<evidence type="ECO:0000313" key="3">
    <source>
        <dbReference type="Proteomes" id="UP000280696"/>
    </source>
</evidence>
<keyword evidence="2" id="KW-0031">Aminopeptidase</keyword>
<organism evidence="2 3">
    <name type="scientific">Parablautia intestinalis</name>
    <dbReference type="NCBI Taxonomy" id="2320100"/>
    <lineage>
        <taxon>Bacteria</taxon>
        <taxon>Bacillati</taxon>
        <taxon>Bacillota</taxon>
        <taxon>Clostridia</taxon>
        <taxon>Lachnospirales</taxon>
        <taxon>Lachnospiraceae</taxon>
        <taxon>Parablautia</taxon>
    </lineage>
</organism>
<accession>A0A3A9B213</accession>
<keyword evidence="2" id="KW-0378">Hydrolase</keyword>